<dbReference type="AlphaFoldDB" id="A0A8J1JR63"/>
<evidence type="ECO:0000256" key="4">
    <source>
        <dbReference type="ARBA" id="ARBA00023157"/>
    </source>
</evidence>
<accession>A0A8J1JR63</accession>
<dbReference type="Proteomes" id="UP000008143">
    <property type="component" value="Chromosome 1"/>
</dbReference>
<name>A0A8J1JR63_XENTR</name>
<dbReference type="PANTHER" id="PTHR16146:SF55">
    <property type="entry name" value="LOW QUALITY PROTEIN: INTELECTIN-1"/>
    <property type="match status" value="1"/>
</dbReference>
<dbReference type="OrthoDB" id="5971203at2759"/>
<evidence type="ECO:0000313" key="8">
    <source>
        <dbReference type="Xenbase" id="XB-GENE-29077607"/>
    </source>
</evidence>
<keyword evidence="1" id="KW-0479">Metal-binding</keyword>
<proteinExistence type="predicted"/>
<dbReference type="InterPro" id="IPR036056">
    <property type="entry name" value="Fibrinogen-like_C"/>
</dbReference>
<dbReference type="Gene3D" id="3.90.215.10">
    <property type="entry name" value="Gamma Fibrinogen, chain A, domain 1"/>
    <property type="match status" value="1"/>
</dbReference>
<dbReference type="InterPro" id="IPR014716">
    <property type="entry name" value="Fibrinogen_a/b/g_C_1"/>
</dbReference>
<dbReference type="AGR" id="Xenbase:XB-GENE-29077607"/>
<dbReference type="GO" id="GO:0070492">
    <property type="term" value="F:oligosaccharide binding"/>
    <property type="evidence" value="ECO:0000318"/>
    <property type="project" value="GO_Central"/>
</dbReference>
<keyword evidence="2" id="KW-0430">Lectin</keyword>
<dbReference type="Pfam" id="PF00147">
    <property type="entry name" value="Fibrinogen_C"/>
    <property type="match status" value="1"/>
</dbReference>
<dbReference type="SUPFAM" id="SSF56496">
    <property type="entry name" value="Fibrinogen C-terminal domain-like"/>
    <property type="match status" value="1"/>
</dbReference>
<organism evidence="6 7">
    <name type="scientific">Xenopus tropicalis</name>
    <name type="common">Western clawed frog</name>
    <name type="synonym">Silurana tropicalis</name>
    <dbReference type="NCBI Taxonomy" id="8364"/>
    <lineage>
        <taxon>Eukaryota</taxon>
        <taxon>Metazoa</taxon>
        <taxon>Chordata</taxon>
        <taxon>Craniata</taxon>
        <taxon>Vertebrata</taxon>
        <taxon>Euteleostomi</taxon>
        <taxon>Amphibia</taxon>
        <taxon>Batrachia</taxon>
        <taxon>Anura</taxon>
        <taxon>Pipoidea</taxon>
        <taxon>Pipidae</taxon>
        <taxon>Xenopodinae</taxon>
        <taxon>Xenopus</taxon>
        <taxon>Silurana</taxon>
    </lineage>
</organism>
<dbReference type="RefSeq" id="XP_031760382.1">
    <property type="nucleotide sequence ID" value="XM_031904522.1"/>
</dbReference>
<evidence type="ECO:0000259" key="5">
    <source>
        <dbReference type="Pfam" id="PF00147"/>
    </source>
</evidence>
<protein>
    <submittedName>
        <fullName evidence="7">LOW QUALITY PROTEIN: intelectin-1</fullName>
    </submittedName>
</protein>
<keyword evidence="6" id="KW-1185">Reference proteome</keyword>
<evidence type="ECO:0000256" key="1">
    <source>
        <dbReference type="ARBA" id="ARBA00022723"/>
    </source>
</evidence>
<keyword evidence="3" id="KW-0106">Calcium</keyword>
<dbReference type="GeneID" id="100485079"/>
<dbReference type="GO" id="GO:0005615">
    <property type="term" value="C:extracellular space"/>
    <property type="evidence" value="ECO:0000318"/>
    <property type="project" value="GO_Central"/>
</dbReference>
<evidence type="ECO:0000256" key="2">
    <source>
        <dbReference type="ARBA" id="ARBA00022734"/>
    </source>
</evidence>
<dbReference type="PANTHER" id="PTHR16146">
    <property type="entry name" value="INTELECTIN"/>
    <property type="match status" value="1"/>
</dbReference>
<dbReference type="KEGG" id="xtr:100485079"/>
<dbReference type="InterPro" id="IPR002181">
    <property type="entry name" value="Fibrinogen_a/b/g_C_dom"/>
</dbReference>
<keyword evidence="4" id="KW-1015">Disulfide bond</keyword>
<evidence type="ECO:0000256" key="3">
    <source>
        <dbReference type="ARBA" id="ARBA00022837"/>
    </source>
</evidence>
<dbReference type="NCBIfam" id="NF040941">
    <property type="entry name" value="GGGWT_bact"/>
    <property type="match status" value="1"/>
</dbReference>
<dbReference type="Xenbase" id="XB-GENE-29077607">
    <property type="gene designation" value="LOC100485079"/>
</dbReference>
<dbReference type="OMA" id="NYESACH"/>
<evidence type="ECO:0000313" key="6">
    <source>
        <dbReference type="Proteomes" id="UP000008143"/>
    </source>
</evidence>
<evidence type="ECO:0000313" key="7">
    <source>
        <dbReference type="RefSeq" id="XP_031760382.1"/>
    </source>
</evidence>
<dbReference type="GO" id="GO:0046872">
    <property type="term" value="F:metal ion binding"/>
    <property type="evidence" value="ECO:0007669"/>
    <property type="project" value="UniProtKB-KW"/>
</dbReference>
<feature type="domain" description="Fibrinogen C-terminal" evidence="5">
    <location>
        <begin position="11"/>
        <end position="56"/>
    </location>
</feature>
<reference evidence="7" key="1">
    <citation type="submission" date="2025-08" db="UniProtKB">
        <authorList>
            <consortium name="RefSeq"/>
        </authorList>
    </citation>
    <scope>IDENTIFICATION</scope>
    <source>
        <strain evidence="7">Nigerian</strain>
        <tissue evidence="7">Liver and blood</tissue>
    </source>
</reference>
<gene>
    <name evidence="7 8" type="primary">LOC100485079</name>
</gene>
<sequence>MSHNSDHFTFRSCWDIKKSNRNAQDGIYTLTSSHGISYQTFCDMTTNGGGWTLVASVHENYMAGKCTVGDRWSCQQGNRADYPEGDGNWANHATFGSPDAATSDDYKNPGYYDIQAKDLSAWHVPNRTPLRRWKSSSLQRYRTTNNLFPRVGGNLFSLFQRYPLRYNAGRCPRDNGPFEQIVYDFGSCEKTASFYSDFVRGKSWLLSIFKNYTHTNSVYICFYSSIHIRLFTPGYVQFRVFNREGAALAFCPGMKVEECDTQQLCIGGGGYFPEQNPRQCGDFTAYDWSGYGTRKKWSASKEITEAAILLFYR</sequence>